<dbReference type="InterPro" id="IPR027417">
    <property type="entry name" value="P-loop_NTPase"/>
</dbReference>
<feature type="binding site" evidence="5">
    <location>
        <begin position="266"/>
        <end position="273"/>
    </location>
    <ligand>
        <name>ATP</name>
        <dbReference type="ChEBI" id="CHEBI:30616"/>
    </ligand>
</feature>
<dbReference type="Gene3D" id="3.40.850.10">
    <property type="entry name" value="Kinesin motor domain"/>
    <property type="match status" value="1"/>
</dbReference>
<dbReference type="Pfam" id="PF00225">
    <property type="entry name" value="Kinesin"/>
    <property type="match status" value="1"/>
</dbReference>
<dbReference type="InterPro" id="IPR036961">
    <property type="entry name" value="Kinesin_motor_dom_sf"/>
</dbReference>
<dbReference type="Proteomes" id="UP000549394">
    <property type="component" value="Unassembled WGS sequence"/>
</dbReference>
<comment type="similarity">
    <text evidence="5 6">Belongs to the TRAFAC class myosin-kinesin ATPase superfamily. Kinesin family.</text>
</comment>
<dbReference type="GO" id="GO:0008017">
    <property type="term" value="F:microtubule binding"/>
    <property type="evidence" value="ECO:0007669"/>
    <property type="project" value="InterPro"/>
</dbReference>
<dbReference type="GO" id="GO:0007018">
    <property type="term" value="P:microtubule-based movement"/>
    <property type="evidence" value="ECO:0007669"/>
    <property type="project" value="InterPro"/>
</dbReference>
<dbReference type="GO" id="GO:0005524">
    <property type="term" value="F:ATP binding"/>
    <property type="evidence" value="ECO:0007669"/>
    <property type="project" value="UniProtKB-UniRule"/>
</dbReference>
<accession>A0A7I8W3B7</accession>
<comment type="caution">
    <text evidence="9">The sequence shown here is derived from an EMBL/GenBank/DDBJ whole genome shotgun (WGS) entry which is preliminary data.</text>
</comment>
<keyword evidence="5 6" id="KW-0505">Motor protein</keyword>
<keyword evidence="6" id="KW-0493">Microtubule</keyword>
<name>A0A7I8W3B7_9ANNE</name>
<evidence type="ECO:0000259" key="8">
    <source>
        <dbReference type="PROSITE" id="PS50067"/>
    </source>
</evidence>
<proteinExistence type="inferred from homology"/>
<dbReference type="PROSITE" id="PS00411">
    <property type="entry name" value="KINESIN_MOTOR_1"/>
    <property type="match status" value="1"/>
</dbReference>
<dbReference type="GO" id="GO:0003777">
    <property type="term" value="F:microtubule motor activity"/>
    <property type="evidence" value="ECO:0007669"/>
    <property type="project" value="InterPro"/>
</dbReference>
<dbReference type="InterPro" id="IPR001752">
    <property type="entry name" value="Kinesin_motor_dom"/>
</dbReference>
<keyword evidence="2 5" id="KW-0547">Nucleotide-binding</keyword>
<evidence type="ECO:0000256" key="7">
    <source>
        <dbReference type="SAM" id="Coils"/>
    </source>
</evidence>
<keyword evidence="3 5" id="KW-0067">ATP-binding</keyword>
<dbReference type="PROSITE" id="PS50067">
    <property type="entry name" value="KINESIN_MOTOR_2"/>
    <property type="match status" value="1"/>
</dbReference>
<keyword evidence="4" id="KW-0206">Cytoskeleton</keyword>
<protein>
    <recommendedName>
        <fullName evidence="6">Kinesin-like protein</fullName>
    </recommendedName>
</protein>
<comment type="subcellular location">
    <subcellularLocation>
        <location evidence="1">Cytoplasm</location>
        <location evidence="1">Cytoskeleton</location>
    </subcellularLocation>
</comment>
<keyword evidence="4" id="KW-0963">Cytoplasm</keyword>
<evidence type="ECO:0000256" key="3">
    <source>
        <dbReference type="ARBA" id="ARBA00022840"/>
    </source>
</evidence>
<reference evidence="9 10" key="1">
    <citation type="submission" date="2020-08" db="EMBL/GenBank/DDBJ databases">
        <authorList>
            <person name="Hejnol A."/>
        </authorList>
    </citation>
    <scope>NUCLEOTIDE SEQUENCE [LARGE SCALE GENOMIC DNA]</scope>
</reference>
<dbReference type="PRINTS" id="PR00380">
    <property type="entry name" value="KINESINHEAVY"/>
</dbReference>
<feature type="domain" description="Kinesin motor" evidence="8">
    <location>
        <begin position="184"/>
        <end position="505"/>
    </location>
</feature>
<dbReference type="PANTHER" id="PTHR47972:SF28">
    <property type="entry name" value="KINESIN-LIKE PROTEIN KLP-3"/>
    <property type="match status" value="1"/>
</dbReference>
<dbReference type="SMART" id="SM00129">
    <property type="entry name" value="KISc"/>
    <property type="match status" value="1"/>
</dbReference>
<dbReference type="AlphaFoldDB" id="A0A7I8W3B7"/>
<evidence type="ECO:0000313" key="9">
    <source>
        <dbReference type="EMBL" id="CAD5123059.1"/>
    </source>
</evidence>
<sequence length="515" mass="58731">MEIVKKSGEEFHKNQIEQYNLLKKETVIFSQLLDEKDSLINQLQLSMKFMNDNKKFVQGQLNYFGEKDKNLINAIGANREENIELLATIAKLKEENDILIKNCRKYENEIDNCKVELENIHRTRENSLKNTNETMQLKEEANRLKIELNEIRNNRNYNTLLKDYQAEIARRKRYYNEIIDLKGRIRVYCRIRPQLAKEKRESGTICVQSNPHDDTQIIVKKGDSLSKFDLDRVFNPNSSQEEIFNEIQPLIISCVDGQNVCIMAYGQTSAGKTFTMDGPTEDPGLSTRSLSKLLKEIKERQSDWTYQLTVSAFEIYNDRVRDLLSDKTVLLTAKYDPEDGVYLPDMTIIKVTTVDDINEIFTKGKSKRAVASTLMNEASSRSHQILTITVEGKNKFSNLTSKGVLYLVDLAGSERLTSQSEGKENDRIREAIAINYSLTCLGDVIYALRGKNSHVPYRNSRLTFVLKECLGGNSKTALIVNVAPNIENISETKASLMFAQKARGITTNGSSVVKK</sequence>
<gene>
    <name evidence="9" type="ORF">DGYR_LOCUS10784</name>
</gene>
<dbReference type="GO" id="GO:0005874">
    <property type="term" value="C:microtubule"/>
    <property type="evidence" value="ECO:0007669"/>
    <property type="project" value="UniProtKB-KW"/>
</dbReference>
<evidence type="ECO:0000256" key="5">
    <source>
        <dbReference type="PROSITE-ProRule" id="PRU00283"/>
    </source>
</evidence>
<dbReference type="SUPFAM" id="SSF52540">
    <property type="entry name" value="P-loop containing nucleoside triphosphate hydrolases"/>
    <property type="match status" value="1"/>
</dbReference>
<organism evidence="9 10">
    <name type="scientific">Dimorphilus gyrociliatus</name>
    <dbReference type="NCBI Taxonomy" id="2664684"/>
    <lineage>
        <taxon>Eukaryota</taxon>
        <taxon>Metazoa</taxon>
        <taxon>Spiralia</taxon>
        <taxon>Lophotrochozoa</taxon>
        <taxon>Annelida</taxon>
        <taxon>Polychaeta</taxon>
        <taxon>Polychaeta incertae sedis</taxon>
        <taxon>Dinophilidae</taxon>
        <taxon>Dimorphilus</taxon>
    </lineage>
</organism>
<dbReference type="PANTHER" id="PTHR47972">
    <property type="entry name" value="KINESIN-LIKE PROTEIN KLP-3"/>
    <property type="match status" value="1"/>
</dbReference>
<evidence type="ECO:0000256" key="4">
    <source>
        <dbReference type="ARBA" id="ARBA00023212"/>
    </source>
</evidence>
<feature type="coiled-coil region" evidence="7">
    <location>
        <begin position="82"/>
        <end position="154"/>
    </location>
</feature>
<dbReference type="OrthoDB" id="3176171at2759"/>
<dbReference type="InterPro" id="IPR027640">
    <property type="entry name" value="Kinesin-like_fam"/>
</dbReference>
<evidence type="ECO:0000256" key="1">
    <source>
        <dbReference type="ARBA" id="ARBA00004245"/>
    </source>
</evidence>
<evidence type="ECO:0000256" key="2">
    <source>
        <dbReference type="ARBA" id="ARBA00022741"/>
    </source>
</evidence>
<evidence type="ECO:0000313" key="10">
    <source>
        <dbReference type="Proteomes" id="UP000549394"/>
    </source>
</evidence>
<dbReference type="EMBL" id="CAJFCJ010000019">
    <property type="protein sequence ID" value="CAD5123059.1"/>
    <property type="molecule type" value="Genomic_DNA"/>
</dbReference>
<keyword evidence="10" id="KW-1185">Reference proteome</keyword>
<keyword evidence="7" id="KW-0175">Coiled coil</keyword>
<evidence type="ECO:0000256" key="6">
    <source>
        <dbReference type="RuleBase" id="RU000394"/>
    </source>
</evidence>
<dbReference type="InterPro" id="IPR019821">
    <property type="entry name" value="Kinesin_motor_CS"/>
</dbReference>